<organism evidence="2">
    <name type="scientific">Phallusia mammillata</name>
    <dbReference type="NCBI Taxonomy" id="59560"/>
    <lineage>
        <taxon>Eukaryota</taxon>
        <taxon>Metazoa</taxon>
        <taxon>Chordata</taxon>
        <taxon>Tunicata</taxon>
        <taxon>Ascidiacea</taxon>
        <taxon>Phlebobranchia</taxon>
        <taxon>Ascidiidae</taxon>
        <taxon>Phallusia</taxon>
    </lineage>
</organism>
<dbReference type="SUPFAM" id="SSF55136">
    <property type="entry name" value="Probable bacterial effector-binding domain"/>
    <property type="match status" value="1"/>
</dbReference>
<gene>
    <name evidence="2" type="primary">Tex264-001</name>
</gene>
<dbReference type="GO" id="GO:0106300">
    <property type="term" value="P:protein-DNA covalent cross-linking repair"/>
    <property type="evidence" value="ECO:0007669"/>
    <property type="project" value="TreeGrafter"/>
</dbReference>
<dbReference type="GO" id="GO:0061709">
    <property type="term" value="P:reticulophagy"/>
    <property type="evidence" value="ECO:0007669"/>
    <property type="project" value="TreeGrafter"/>
</dbReference>
<name>A0A6F9DV50_9ASCI</name>
<evidence type="ECO:0000313" key="2">
    <source>
        <dbReference type="EMBL" id="CAB3266908.1"/>
    </source>
</evidence>
<dbReference type="PANTHER" id="PTHR15949">
    <property type="entry name" value="TESTIS-EXPRESSED PROTEIN 264"/>
    <property type="match status" value="1"/>
</dbReference>
<dbReference type="PANTHER" id="PTHR15949:SF3">
    <property type="entry name" value="TESTIS-EXPRESSED PROTEIN 264"/>
    <property type="match status" value="1"/>
</dbReference>
<keyword evidence="1" id="KW-0812">Transmembrane</keyword>
<reference evidence="2" key="1">
    <citation type="submission" date="2020-04" db="EMBL/GenBank/DDBJ databases">
        <authorList>
            <person name="Neveu A P."/>
        </authorList>
    </citation>
    <scope>NUCLEOTIDE SEQUENCE</scope>
    <source>
        <tissue evidence="2">Whole embryo</tissue>
    </source>
</reference>
<feature type="transmembrane region" description="Helical" evidence="1">
    <location>
        <begin position="6"/>
        <end position="27"/>
    </location>
</feature>
<dbReference type="GO" id="GO:0005657">
    <property type="term" value="C:replication fork"/>
    <property type="evidence" value="ECO:0007669"/>
    <property type="project" value="TreeGrafter"/>
</dbReference>
<dbReference type="GO" id="GO:0005634">
    <property type="term" value="C:nucleus"/>
    <property type="evidence" value="ECO:0007669"/>
    <property type="project" value="TreeGrafter"/>
</dbReference>
<evidence type="ECO:0000256" key="1">
    <source>
        <dbReference type="SAM" id="Phobius"/>
    </source>
</evidence>
<keyword evidence="1" id="KW-1133">Transmembrane helix</keyword>
<protein>
    <submittedName>
        <fullName evidence="2">Testis-expressed sequence 264 protein-like</fullName>
    </submittedName>
</protein>
<accession>A0A6F9DV50</accession>
<dbReference type="AlphaFoldDB" id="A0A6F9DV50"/>
<dbReference type="InterPro" id="IPR011256">
    <property type="entry name" value="Reg_factor_effector_dom_sf"/>
</dbReference>
<keyword evidence="1" id="KW-0472">Membrane</keyword>
<dbReference type="GO" id="GO:0005789">
    <property type="term" value="C:endoplasmic reticulum membrane"/>
    <property type="evidence" value="ECO:0007669"/>
    <property type="project" value="TreeGrafter"/>
</dbReference>
<proteinExistence type="evidence at transcript level"/>
<dbReference type="GO" id="GO:0000421">
    <property type="term" value="C:autophagosome membrane"/>
    <property type="evidence" value="ECO:0007669"/>
    <property type="project" value="TreeGrafter"/>
</dbReference>
<dbReference type="Gene3D" id="3.20.80.10">
    <property type="entry name" value="Regulatory factor, effector binding domain"/>
    <property type="match status" value="1"/>
</dbReference>
<sequence length="193" mass="21615">MGLIRAITVCIAALAVLVWAILSYLGAVGKIDVSVGRPVVKNLWIAYKLHKGPYENCGPHFDQVMKDYPGDAPCLGIYYDDPEKIEKEKLQYAVGVILSNGEPAPVSLVDLMTKKGYLIAELPEVDSAVKAEFPYRFTMSAWIGAMRVYNYLGKFISENKLSVRPFLELYKGDKIHYMVPFNYKGFILPGVKE</sequence>
<dbReference type="EMBL" id="LR791046">
    <property type="protein sequence ID" value="CAB3266908.1"/>
    <property type="molecule type" value="mRNA"/>
</dbReference>